<accession>A0A1Q3EAT1</accession>
<evidence type="ECO:0000313" key="4">
    <source>
        <dbReference type="EMBL" id="GAW04261.1"/>
    </source>
</evidence>
<feature type="domain" description="Cux N-terminal" evidence="3">
    <location>
        <begin position="3"/>
        <end position="102"/>
    </location>
</feature>
<dbReference type="AlphaFoldDB" id="A0A1Q3EAT1"/>
<reference evidence="4 5" key="1">
    <citation type="submission" date="2016-08" db="EMBL/GenBank/DDBJ databases">
        <authorList>
            <consortium name="Lentinula edodes genome sequencing consortium"/>
            <person name="Sakamoto Y."/>
            <person name="Nakade K."/>
            <person name="Sato S."/>
            <person name="Yoshida Y."/>
            <person name="Miyazaki K."/>
            <person name="Natsume S."/>
            <person name="Konno N."/>
        </authorList>
    </citation>
    <scope>NUCLEOTIDE SEQUENCE [LARGE SCALE GENOMIC DNA]</scope>
    <source>
        <strain evidence="4 5">NBRC 111202</strain>
    </source>
</reference>
<evidence type="ECO:0000313" key="5">
    <source>
        <dbReference type="Proteomes" id="UP000188533"/>
    </source>
</evidence>
<dbReference type="STRING" id="5353.A0A1Q3EAT1"/>
<comment type="caution">
    <text evidence="4">The sequence shown here is derived from an EMBL/GenBank/DDBJ whole genome shotgun (WGS) entry which is preliminary data.</text>
</comment>
<sequence>MTEINLSELQKTLDSQGIEIVDNQKDSFVGRKALADKTKDFKKLPDENKLGAFKGLLKAYQTEIDNLTKRSKTSESAFLNVYKVLAEAVDPYPLLEAAVDQTVKASEVRDLETEIRKLRDENAELRKRSNDQSNVEAARRKAEAKTEQLEQKMEEIIQERITQKENEFNATHDEKLRNYEDRIFEDNYY</sequence>
<feature type="compositionally biased region" description="Basic and acidic residues" evidence="2">
    <location>
        <begin position="137"/>
        <end position="146"/>
    </location>
</feature>
<dbReference type="Proteomes" id="UP000188533">
    <property type="component" value="Unassembled WGS sequence"/>
</dbReference>
<feature type="region of interest" description="Disordered" evidence="2">
    <location>
        <begin position="125"/>
        <end position="146"/>
    </location>
</feature>
<proteinExistence type="predicted"/>
<reference evidence="4 5" key="2">
    <citation type="submission" date="2017-02" db="EMBL/GenBank/DDBJ databases">
        <title>A genome survey and senescence transcriptome analysis in Lentinula edodes.</title>
        <authorList>
            <person name="Sakamoto Y."/>
            <person name="Nakade K."/>
            <person name="Sato S."/>
            <person name="Yoshida Y."/>
            <person name="Miyazaki K."/>
            <person name="Natsume S."/>
            <person name="Konno N."/>
        </authorList>
    </citation>
    <scope>NUCLEOTIDE SEQUENCE [LARGE SCALE GENOMIC DNA]</scope>
    <source>
        <strain evidence="4 5">NBRC 111202</strain>
    </source>
</reference>
<dbReference type="PANTHER" id="PTHR14043:SF2">
    <property type="entry name" value="HOMEOBOX PROTEIN CUT"/>
    <property type="match status" value="1"/>
</dbReference>
<keyword evidence="1" id="KW-0175">Coiled coil</keyword>
<dbReference type="EMBL" id="BDGU01000184">
    <property type="protein sequence ID" value="GAW04261.1"/>
    <property type="molecule type" value="Genomic_DNA"/>
</dbReference>
<dbReference type="PANTHER" id="PTHR14043">
    <property type="entry name" value="CCAAT DISPLACEMENT PROTEIN-RELATED"/>
    <property type="match status" value="1"/>
</dbReference>
<organism evidence="4 5">
    <name type="scientific">Lentinula edodes</name>
    <name type="common">Shiitake mushroom</name>
    <name type="synonym">Lentinus edodes</name>
    <dbReference type="NCBI Taxonomy" id="5353"/>
    <lineage>
        <taxon>Eukaryota</taxon>
        <taxon>Fungi</taxon>
        <taxon>Dikarya</taxon>
        <taxon>Basidiomycota</taxon>
        <taxon>Agaricomycotina</taxon>
        <taxon>Agaricomycetes</taxon>
        <taxon>Agaricomycetidae</taxon>
        <taxon>Agaricales</taxon>
        <taxon>Marasmiineae</taxon>
        <taxon>Omphalotaceae</taxon>
        <taxon>Lentinula</taxon>
    </lineage>
</organism>
<evidence type="ECO:0000259" key="3">
    <source>
        <dbReference type="Pfam" id="PF25398"/>
    </source>
</evidence>
<gene>
    <name evidence="4" type="ORF">LENED_006041</name>
</gene>
<evidence type="ECO:0000256" key="2">
    <source>
        <dbReference type="SAM" id="MobiDB-lite"/>
    </source>
</evidence>
<dbReference type="InterPro" id="IPR057476">
    <property type="entry name" value="Cux_N"/>
</dbReference>
<name>A0A1Q3EAT1_LENED</name>
<evidence type="ECO:0000256" key="1">
    <source>
        <dbReference type="ARBA" id="ARBA00023054"/>
    </source>
</evidence>
<dbReference type="Pfam" id="PF25398">
    <property type="entry name" value="CUX1_N"/>
    <property type="match status" value="1"/>
</dbReference>
<protein>
    <submittedName>
        <fullName evidence="4">Golgi membrane protein</fullName>
    </submittedName>
</protein>
<keyword evidence="5" id="KW-1185">Reference proteome</keyword>